<reference evidence="1 2" key="2">
    <citation type="journal article" date="2017" name="Front. Plant Sci.">
        <title>Gene Classification and Mining of Molecular Markers Useful in Red Clover (Trifolium pratense) Breeding.</title>
        <authorList>
            <person name="Istvanek J."/>
            <person name="Dluhosova J."/>
            <person name="Dluhos P."/>
            <person name="Patkova L."/>
            <person name="Nedelnik J."/>
            <person name="Repkova J."/>
        </authorList>
    </citation>
    <scope>NUCLEOTIDE SEQUENCE [LARGE SCALE GENOMIC DNA]</scope>
    <source>
        <strain evidence="2">cv. Tatra</strain>
        <tissue evidence="1">Young leaves</tissue>
    </source>
</reference>
<accession>A0A2K3M6A9</accession>
<proteinExistence type="predicted"/>
<evidence type="ECO:0000313" key="1">
    <source>
        <dbReference type="EMBL" id="PNX86310.1"/>
    </source>
</evidence>
<evidence type="ECO:0000313" key="2">
    <source>
        <dbReference type="Proteomes" id="UP000236291"/>
    </source>
</evidence>
<feature type="non-terminal residue" evidence="1">
    <location>
        <position position="102"/>
    </location>
</feature>
<reference evidence="1 2" key="1">
    <citation type="journal article" date="2014" name="Am. J. Bot.">
        <title>Genome assembly and annotation for red clover (Trifolium pratense; Fabaceae).</title>
        <authorList>
            <person name="Istvanek J."/>
            <person name="Jaros M."/>
            <person name="Krenek A."/>
            <person name="Repkova J."/>
        </authorList>
    </citation>
    <scope>NUCLEOTIDE SEQUENCE [LARGE SCALE GENOMIC DNA]</scope>
    <source>
        <strain evidence="2">cv. Tatra</strain>
        <tissue evidence="1">Young leaves</tissue>
    </source>
</reference>
<dbReference type="Proteomes" id="UP000236291">
    <property type="component" value="Unassembled WGS sequence"/>
</dbReference>
<name>A0A2K3M6A9_TRIPR</name>
<dbReference type="AlphaFoldDB" id="A0A2K3M6A9"/>
<sequence length="102" mass="11310">MKLTTLPIGPSQMGTDVVYKDQVEGLPCACSLAKTVKEGKPISFDDIHNHWKMLKFDAGDLCKEEDADLSLLPEWKVLQFVYPETTTMCPPPDQVKTKGAAK</sequence>
<gene>
    <name evidence="1" type="ORF">L195_g042388</name>
</gene>
<protein>
    <submittedName>
        <fullName evidence="1">Uncharacterized protein</fullName>
    </submittedName>
</protein>
<comment type="caution">
    <text evidence="1">The sequence shown here is derived from an EMBL/GenBank/DDBJ whole genome shotgun (WGS) entry which is preliminary data.</text>
</comment>
<dbReference type="EMBL" id="ASHM01050866">
    <property type="protein sequence ID" value="PNX86310.1"/>
    <property type="molecule type" value="Genomic_DNA"/>
</dbReference>
<organism evidence="1 2">
    <name type="scientific">Trifolium pratense</name>
    <name type="common">Red clover</name>
    <dbReference type="NCBI Taxonomy" id="57577"/>
    <lineage>
        <taxon>Eukaryota</taxon>
        <taxon>Viridiplantae</taxon>
        <taxon>Streptophyta</taxon>
        <taxon>Embryophyta</taxon>
        <taxon>Tracheophyta</taxon>
        <taxon>Spermatophyta</taxon>
        <taxon>Magnoliopsida</taxon>
        <taxon>eudicotyledons</taxon>
        <taxon>Gunneridae</taxon>
        <taxon>Pentapetalae</taxon>
        <taxon>rosids</taxon>
        <taxon>fabids</taxon>
        <taxon>Fabales</taxon>
        <taxon>Fabaceae</taxon>
        <taxon>Papilionoideae</taxon>
        <taxon>50 kb inversion clade</taxon>
        <taxon>NPAAA clade</taxon>
        <taxon>Hologalegina</taxon>
        <taxon>IRL clade</taxon>
        <taxon>Trifolieae</taxon>
        <taxon>Trifolium</taxon>
    </lineage>
</organism>